<sequence length="840" mass="89816">MKYIKSLFVMFLSIAVFSGCEDEEVSFILQDVSAPTNLTAVFDVTQDDTGMVSVTPSAEGASSFEIFFGDVENEEPTVISPGETATHTYEEGNYTARIIARGLTGLTSELVQSITISFRAPENLMVDITQNSQNPAEIELMASADFATVFEVFFGDVEDEEPTNVMPGETVMHTYAEPGDYTLRVIAKGAGAATVEFSQVITVPDANDPVALPITFDSPTVNYALGVFNGASFEVIANPELSGSNPDASNVGAITNSGVNFEGGAYNLGTPVDFSGTNKTIKMDFWSDVAVPILLKFEGGVNGERQNEVVANHGGTGWEEISFDFATDATKSFIDGNQGVGEPFVPTGQYATLVIFVDGPGTTAGTFYIDNVEQEEAVVEMIALPLDFSNDNQAFGTFNGASFAIADGPVDSNNRAGMITNSGNQFEGIALDLTEAVDFSVNKMIKLRFYTTTPNNAILLKFENGTADPVEVVQTATATGWQELTFDFSNANLSFPLSGPIDATGAYNTIVLFVDGPDFTPGTYFIDDVEQVLPAPVSLPLDFSNDNQTFGTFNGANFAIADGPVDSNNRAGMITNTGNQFEGIALVLDDAVDFSTDKSVRVRFYTTTPNNDVLLKFENGTADPVEVVQTATATGWQDLIFDFSDANLSFPLSGPINATGAYNTIVLFVDGPTTTPGTYFIDDIEVQPASLPLNFSNPDQTFGTFNGASFSIADDPVDATNRAGMITNSGNQFEGIALDLVDAVDFSTDKIIRLRFYTTTPNNAVLLKFENGTADPVEVVQTATATGWQELTFDFSNANLSFPLSGPINATGAYNTIVLFVDGPDFTPGTYFIDDIVQTN</sequence>
<dbReference type="Gene3D" id="2.60.120.260">
    <property type="entry name" value="Galactose-binding domain-like"/>
    <property type="match status" value="3"/>
</dbReference>
<evidence type="ECO:0008006" key="4">
    <source>
        <dbReference type="Google" id="ProtNLM"/>
    </source>
</evidence>
<evidence type="ECO:0000256" key="1">
    <source>
        <dbReference type="SAM" id="SignalP"/>
    </source>
</evidence>
<dbReference type="Proteomes" id="UP000468581">
    <property type="component" value="Unassembled WGS sequence"/>
</dbReference>
<gene>
    <name evidence="2" type="ORF">GWK08_17895</name>
</gene>
<evidence type="ECO:0000313" key="3">
    <source>
        <dbReference type="Proteomes" id="UP000468581"/>
    </source>
</evidence>
<proteinExistence type="predicted"/>
<name>A0A6P0US23_9FLAO</name>
<evidence type="ECO:0000313" key="2">
    <source>
        <dbReference type="EMBL" id="NER15332.1"/>
    </source>
</evidence>
<dbReference type="PROSITE" id="PS51257">
    <property type="entry name" value="PROKAR_LIPOPROTEIN"/>
    <property type="match status" value="1"/>
</dbReference>
<reference evidence="2 3" key="1">
    <citation type="submission" date="2020-01" db="EMBL/GenBank/DDBJ databases">
        <title>Leptobacterium flavescens.</title>
        <authorList>
            <person name="Wang G."/>
        </authorList>
    </citation>
    <scope>NUCLEOTIDE SEQUENCE [LARGE SCALE GENOMIC DNA]</scope>
    <source>
        <strain evidence="2 3">KCTC 22160</strain>
    </source>
</reference>
<keyword evidence="1" id="KW-0732">Signal</keyword>
<keyword evidence="3" id="KW-1185">Reference proteome</keyword>
<organism evidence="2 3">
    <name type="scientific">Leptobacterium flavescens</name>
    <dbReference type="NCBI Taxonomy" id="472055"/>
    <lineage>
        <taxon>Bacteria</taxon>
        <taxon>Pseudomonadati</taxon>
        <taxon>Bacteroidota</taxon>
        <taxon>Flavobacteriia</taxon>
        <taxon>Flavobacteriales</taxon>
        <taxon>Flavobacteriaceae</taxon>
        <taxon>Leptobacterium</taxon>
    </lineage>
</organism>
<dbReference type="RefSeq" id="WP_163608619.1">
    <property type="nucleotide sequence ID" value="NZ_JAABOO010000004.1"/>
</dbReference>
<dbReference type="EMBL" id="JAABOO010000004">
    <property type="protein sequence ID" value="NER15332.1"/>
    <property type="molecule type" value="Genomic_DNA"/>
</dbReference>
<dbReference type="AlphaFoldDB" id="A0A6P0US23"/>
<accession>A0A6P0US23</accession>
<protein>
    <recommendedName>
        <fullName evidence="4">PKD domain-containing protein</fullName>
    </recommendedName>
</protein>
<feature type="chain" id="PRO_5026850275" description="PKD domain-containing protein" evidence="1">
    <location>
        <begin position="19"/>
        <end position="840"/>
    </location>
</feature>
<feature type="signal peptide" evidence="1">
    <location>
        <begin position="1"/>
        <end position="18"/>
    </location>
</feature>
<comment type="caution">
    <text evidence="2">The sequence shown here is derived from an EMBL/GenBank/DDBJ whole genome shotgun (WGS) entry which is preliminary data.</text>
</comment>